<dbReference type="RefSeq" id="WP_009181320.1">
    <property type="nucleotide sequence ID" value="NZ_CM001368.1"/>
</dbReference>
<proteinExistence type="predicted"/>
<keyword evidence="3" id="KW-1185">Reference proteome</keyword>
<dbReference type="HOGENOM" id="CLU_097445_1_0_7"/>
<keyword evidence="1" id="KW-0472">Membrane</keyword>
<evidence type="ECO:0000256" key="1">
    <source>
        <dbReference type="SAM" id="Phobius"/>
    </source>
</evidence>
<gene>
    <name evidence="2" type="ORF">DFW101_1925</name>
</gene>
<dbReference type="eggNOG" id="COG4803">
    <property type="taxonomic scope" value="Bacteria"/>
</dbReference>
<dbReference type="STRING" id="694327.DFW101_1925"/>
<evidence type="ECO:0000313" key="3">
    <source>
        <dbReference type="Proteomes" id="UP000004662"/>
    </source>
</evidence>
<feature type="transmembrane region" description="Helical" evidence="1">
    <location>
        <begin position="52"/>
        <end position="75"/>
    </location>
</feature>
<evidence type="ECO:0000313" key="2">
    <source>
        <dbReference type="EMBL" id="EHJ47931.1"/>
    </source>
</evidence>
<reference evidence="3" key="1">
    <citation type="journal article" date="2015" name="Genome Announc.">
        <title>High-Quality Draft Genome Sequence of Desulfovibrio carbinoliphilus FW-101-2B, an Organic Acid-Oxidizing Sulfate-Reducing Bacterium Isolated from Uranium(VI)-Contaminated Groundwater.</title>
        <authorList>
            <person name="Ramsay B.D."/>
            <person name="Hwang C."/>
            <person name="Woo H.L."/>
            <person name="Carroll S.L."/>
            <person name="Lucas S."/>
            <person name="Han J."/>
            <person name="Lapidus A.L."/>
            <person name="Cheng J.F."/>
            <person name="Goodwin L.A."/>
            <person name="Pitluck S."/>
            <person name="Peters L."/>
            <person name="Chertkov O."/>
            <person name="Held B."/>
            <person name="Detter J.C."/>
            <person name="Han C.S."/>
            <person name="Tapia R."/>
            <person name="Land M.L."/>
            <person name="Hauser L.J."/>
            <person name="Kyrpides N.C."/>
            <person name="Ivanova N.N."/>
            <person name="Mikhailova N."/>
            <person name="Pagani I."/>
            <person name="Woyke T."/>
            <person name="Arkin A.P."/>
            <person name="Dehal P."/>
            <person name="Chivian D."/>
            <person name="Criddle C.S."/>
            <person name="Wu W."/>
            <person name="Chakraborty R."/>
            <person name="Hazen T.C."/>
            <person name="Fields M.W."/>
        </authorList>
    </citation>
    <scope>NUCLEOTIDE SEQUENCE [LARGE SCALE GENOMIC DNA]</scope>
    <source>
        <strain evidence="3">FW-101-2B</strain>
    </source>
</reference>
<sequence length="165" mass="17195">MSDLIVVGYDDMFKAEEVRLKLLKMQKEYLVDLEDAVVAVKKQDGKVKLSQMYHLAASGAIGGGFWGALIGLIFLNPILGAVVGAGAGATAGALSDVGIDDDFMKKLAETLQPGTSVLFVLIRKMTADKVLAELSGTGGRVLQTSLSHEDEGKLQAALGAATAAS</sequence>
<dbReference type="Pfam" id="PF06897">
    <property type="entry name" value="DUF1269"/>
    <property type="match status" value="1"/>
</dbReference>
<dbReference type="AlphaFoldDB" id="G7Q504"/>
<protein>
    <submittedName>
        <fullName evidence="2">Membrane protein of uknown function UCP014873</fullName>
    </submittedName>
</protein>
<dbReference type="EMBL" id="CM001368">
    <property type="protein sequence ID" value="EHJ47931.1"/>
    <property type="molecule type" value="Genomic_DNA"/>
</dbReference>
<dbReference type="Proteomes" id="UP000004662">
    <property type="component" value="Chromosome"/>
</dbReference>
<organism evidence="2 3">
    <name type="scientific">Solidesulfovibrio carbinoliphilus subsp. oakridgensis</name>
    <dbReference type="NCBI Taxonomy" id="694327"/>
    <lineage>
        <taxon>Bacteria</taxon>
        <taxon>Pseudomonadati</taxon>
        <taxon>Thermodesulfobacteriota</taxon>
        <taxon>Desulfovibrionia</taxon>
        <taxon>Desulfovibrionales</taxon>
        <taxon>Desulfovibrionaceae</taxon>
        <taxon>Solidesulfovibrio</taxon>
    </lineage>
</organism>
<accession>G7Q504</accession>
<name>G7Q504_9BACT</name>
<dbReference type="OrthoDB" id="275223at2"/>
<dbReference type="InterPro" id="IPR009200">
    <property type="entry name" value="DUF1269_membrane"/>
</dbReference>
<keyword evidence="1" id="KW-1133">Transmembrane helix</keyword>
<keyword evidence="1" id="KW-0812">Transmembrane</keyword>